<dbReference type="PANTHER" id="PTHR10828">
    <property type="entry name" value="M-PHASE INDUCER PHOSPHATASE DUAL SPECIFICITY PHOSPHATASE CDC25"/>
    <property type="match status" value="1"/>
</dbReference>
<dbReference type="SUPFAM" id="SSF52821">
    <property type="entry name" value="Rhodanese/Cell cycle control phosphatase"/>
    <property type="match status" value="1"/>
</dbReference>
<comment type="caution">
    <text evidence="2">The sequence shown here is derived from an EMBL/GenBank/DDBJ whole genome shotgun (WGS) entry which is preliminary data.</text>
</comment>
<dbReference type="OrthoDB" id="102559at2759"/>
<gene>
    <name evidence="2" type="ORF">DM01DRAFT_1349646</name>
</gene>
<dbReference type="Gene3D" id="3.40.250.10">
    <property type="entry name" value="Rhodanese-like domain"/>
    <property type="match status" value="1"/>
</dbReference>
<evidence type="ECO:0000259" key="1">
    <source>
        <dbReference type="PROSITE" id="PS50206"/>
    </source>
</evidence>
<dbReference type="AlphaFoldDB" id="A0A1X2G4J7"/>
<feature type="domain" description="Rhodanese" evidence="1">
    <location>
        <begin position="24"/>
        <end position="123"/>
    </location>
</feature>
<keyword evidence="3" id="KW-1185">Reference proteome</keyword>
<dbReference type="PANTHER" id="PTHR10828:SF38">
    <property type="entry name" value="ARSENICAL-RESISTANCE PROTEIN 2-RELATED"/>
    <property type="match status" value="1"/>
</dbReference>
<dbReference type="SMART" id="SM00450">
    <property type="entry name" value="RHOD"/>
    <property type="match status" value="1"/>
</dbReference>
<dbReference type="GO" id="GO:0005634">
    <property type="term" value="C:nucleus"/>
    <property type="evidence" value="ECO:0007669"/>
    <property type="project" value="TreeGrafter"/>
</dbReference>
<dbReference type="Pfam" id="PF00581">
    <property type="entry name" value="Rhodanese"/>
    <property type="match status" value="1"/>
</dbReference>
<accession>A0A1X2G4J7</accession>
<evidence type="ECO:0000313" key="3">
    <source>
        <dbReference type="Proteomes" id="UP000242146"/>
    </source>
</evidence>
<dbReference type="PROSITE" id="PS50206">
    <property type="entry name" value="RHODANESE_3"/>
    <property type="match status" value="1"/>
</dbReference>
<proteinExistence type="predicted"/>
<dbReference type="InterPro" id="IPR001763">
    <property type="entry name" value="Rhodanese-like_dom"/>
</dbReference>
<dbReference type="GO" id="GO:0005737">
    <property type="term" value="C:cytoplasm"/>
    <property type="evidence" value="ECO:0007669"/>
    <property type="project" value="TreeGrafter"/>
</dbReference>
<sequence length="138" mass="15683">MSFSAPFVDSEELAALVRDKSKVSGQDYLVIDVRGDDFEGGHIPGVVNIPASKLMDSASDVIQKYSKVPVVYFHCALSQVRGPKCARIYNEYKALQGIEDEQQVKVLRGGFEGWQEKYRNQKDLLEDYDEERWDNGFL</sequence>
<evidence type="ECO:0000313" key="2">
    <source>
        <dbReference type="EMBL" id="ORX44791.1"/>
    </source>
</evidence>
<protein>
    <submittedName>
        <fullName evidence="2">Rhodanese-like protein</fullName>
    </submittedName>
</protein>
<dbReference type="InterPro" id="IPR036873">
    <property type="entry name" value="Rhodanese-like_dom_sf"/>
</dbReference>
<dbReference type="Proteomes" id="UP000242146">
    <property type="component" value="Unassembled WGS sequence"/>
</dbReference>
<reference evidence="2 3" key="1">
    <citation type="submission" date="2016-07" db="EMBL/GenBank/DDBJ databases">
        <title>Pervasive Adenine N6-methylation of Active Genes in Fungi.</title>
        <authorList>
            <consortium name="DOE Joint Genome Institute"/>
            <person name="Mondo S.J."/>
            <person name="Dannebaum R.O."/>
            <person name="Kuo R.C."/>
            <person name="Labutti K."/>
            <person name="Haridas S."/>
            <person name="Kuo A."/>
            <person name="Salamov A."/>
            <person name="Ahrendt S.R."/>
            <person name="Lipzen A."/>
            <person name="Sullivan W."/>
            <person name="Andreopoulos W.B."/>
            <person name="Clum A."/>
            <person name="Lindquist E."/>
            <person name="Daum C."/>
            <person name="Ramamoorthy G.K."/>
            <person name="Gryganskyi A."/>
            <person name="Culley D."/>
            <person name="Magnuson J.K."/>
            <person name="James T.Y."/>
            <person name="O'Malley M.A."/>
            <person name="Stajich J.E."/>
            <person name="Spatafora J.W."/>
            <person name="Visel A."/>
            <person name="Grigoriev I.V."/>
        </authorList>
    </citation>
    <scope>NUCLEOTIDE SEQUENCE [LARGE SCALE GENOMIC DNA]</scope>
    <source>
        <strain evidence="2 3">NRRL 3301</strain>
    </source>
</reference>
<organism evidence="2 3">
    <name type="scientific">Hesseltinella vesiculosa</name>
    <dbReference type="NCBI Taxonomy" id="101127"/>
    <lineage>
        <taxon>Eukaryota</taxon>
        <taxon>Fungi</taxon>
        <taxon>Fungi incertae sedis</taxon>
        <taxon>Mucoromycota</taxon>
        <taxon>Mucoromycotina</taxon>
        <taxon>Mucoromycetes</taxon>
        <taxon>Mucorales</taxon>
        <taxon>Cunninghamellaceae</taxon>
        <taxon>Hesseltinella</taxon>
    </lineage>
</organism>
<dbReference type="STRING" id="101127.A0A1X2G4J7"/>
<dbReference type="GO" id="GO:0004725">
    <property type="term" value="F:protein tyrosine phosphatase activity"/>
    <property type="evidence" value="ECO:0007669"/>
    <property type="project" value="TreeGrafter"/>
</dbReference>
<name>A0A1X2G4J7_9FUNG</name>
<dbReference type="EMBL" id="MCGT01000046">
    <property type="protein sequence ID" value="ORX44791.1"/>
    <property type="molecule type" value="Genomic_DNA"/>
</dbReference>